<keyword evidence="2" id="KW-0813">Transport</keyword>
<keyword evidence="3 6" id="KW-0812">Transmembrane</keyword>
<dbReference type="GO" id="GO:0022857">
    <property type="term" value="F:transmembrane transporter activity"/>
    <property type="evidence" value="ECO:0007669"/>
    <property type="project" value="InterPro"/>
</dbReference>
<feature type="transmembrane region" description="Helical" evidence="6">
    <location>
        <begin position="348"/>
        <end position="369"/>
    </location>
</feature>
<keyword evidence="4 6" id="KW-1133">Transmembrane helix</keyword>
<evidence type="ECO:0000256" key="1">
    <source>
        <dbReference type="ARBA" id="ARBA00004141"/>
    </source>
</evidence>
<dbReference type="Pfam" id="PF07690">
    <property type="entry name" value="MFS_1"/>
    <property type="match status" value="1"/>
</dbReference>
<organism evidence="8 9">
    <name type="scientific">Rhizoctonia solani</name>
    <dbReference type="NCBI Taxonomy" id="456999"/>
    <lineage>
        <taxon>Eukaryota</taxon>
        <taxon>Fungi</taxon>
        <taxon>Dikarya</taxon>
        <taxon>Basidiomycota</taxon>
        <taxon>Agaricomycotina</taxon>
        <taxon>Agaricomycetes</taxon>
        <taxon>Cantharellales</taxon>
        <taxon>Ceratobasidiaceae</taxon>
        <taxon>Rhizoctonia</taxon>
    </lineage>
</organism>
<evidence type="ECO:0000256" key="4">
    <source>
        <dbReference type="ARBA" id="ARBA00022989"/>
    </source>
</evidence>
<feature type="transmembrane region" description="Helical" evidence="6">
    <location>
        <begin position="396"/>
        <end position="418"/>
    </location>
</feature>
<dbReference type="PROSITE" id="PS50850">
    <property type="entry name" value="MFS"/>
    <property type="match status" value="1"/>
</dbReference>
<feature type="transmembrane region" description="Helical" evidence="6">
    <location>
        <begin position="519"/>
        <end position="538"/>
    </location>
</feature>
<dbReference type="GO" id="GO:0016020">
    <property type="term" value="C:membrane"/>
    <property type="evidence" value="ECO:0007669"/>
    <property type="project" value="UniProtKB-SubCell"/>
</dbReference>
<evidence type="ECO:0000313" key="8">
    <source>
        <dbReference type="EMBL" id="CAE6473496.1"/>
    </source>
</evidence>
<evidence type="ECO:0000256" key="3">
    <source>
        <dbReference type="ARBA" id="ARBA00022692"/>
    </source>
</evidence>
<evidence type="ECO:0000256" key="5">
    <source>
        <dbReference type="ARBA" id="ARBA00023136"/>
    </source>
</evidence>
<comment type="caution">
    <text evidence="8">The sequence shown here is derived from an EMBL/GenBank/DDBJ whole genome shotgun (WGS) entry which is preliminary data.</text>
</comment>
<dbReference type="PANTHER" id="PTHR23511:SF5">
    <property type="entry name" value="MAJOR FACILITATOR-TYPE TRANSPORTER HXNZ-RELATED"/>
    <property type="match status" value="1"/>
</dbReference>
<protein>
    <recommendedName>
        <fullName evidence="7">Major facilitator superfamily (MFS) profile domain-containing protein</fullName>
    </recommendedName>
</protein>
<accession>A0A8H3C7M7</accession>
<feature type="transmembrane region" description="Helical" evidence="6">
    <location>
        <begin position="59"/>
        <end position="81"/>
    </location>
</feature>
<dbReference type="InterPro" id="IPR036259">
    <property type="entry name" value="MFS_trans_sf"/>
</dbReference>
<sequence length="574" mass="62421">MAGSVDAEKKGSPISEPEVLSIDRRVEDDAVDRVYDLKSELVNQCLQDEIGMGRYQWELFLLSGFGWMADNIWLQGVAIILPSIEREMQPDHIAFVTLSLYVGLIVGATTWGVLADVIGRRLSWNITLFLSGVFGIAAGASHNFVTLGSLVACLGFGIGGNLPVDGALFLEFIPGSHQWLLTLLSAWWSFGQLAASLIAWGFISHYSCISDVSQPCPKNENQGWRYTLQLYPRSYDLCNVLGTLCYIQSTGITQISTCQGARSRSHQSTCSSFRIESLHSIAQQVLQYVAKRNGRTISLTVEQFQAVNDRYASSEQLITHKTGTGALVRALKGVDLSHVKPLFSTPTLALNTSLTIACWGLIGLAYPLYNAFLPIYLKQRSVSQGSGTIDETYRNYSIISVLGIPGSIIACIMVDWTRGGGKWSFGGRKFAMAISTCLTGVFLFLFTQAKNEAAVLGFNCTSALTQNAMYGVLFAYTPEVFPAPHRGTGDAICSAVNRITGLMAPIIATYGDLTTNAPLFVAASLFIVTSLLMLFLPIEANCWKGCNIALALPKNVRYCDVSLHACKCSSISCS</sequence>
<evidence type="ECO:0000313" key="9">
    <source>
        <dbReference type="Proteomes" id="UP000663831"/>
    </source>
</evidence>
<dbReference type="Proteomes" id="UP000663831">
    <property type="component" value="Unassembled WGS sequence"/>
</dbReference>
<feature type="transmembrane region" description="Helical" evidence="6">
    <location>
        <begin position="430"/>
        <end position="449"/>
    </location>
</feature>
<feature type="transmembrane region" description="Helical" evidence="6">
    <location>
        <begin position="179"/>
        <end position="203"/>
    </location>
</feature>
<keyword evidence="5 6" id="KW-0472">Membrane</keyword>
<feature type="transmembrane region" description="Helical" evidence="6">
    <location>
        <begin position="93"/>
        <end position="114"/>
    </location>
</feature>
<dbReference type="SUPFAM" id="SSF103473">
    <property type="entry name" value="MFS general substrate transporter"/>
    <property type="match status" value="1"/>
</dbReference>
<dbReference type="CDD" id="cd17316">
    <property type="entry name" value="MFS_SV2_like"/>
    <property type="match status" value="1"/>
</dbReference>
<proteinExistence type="predicted"/>
<dbReference type="InterPro" id="IPR020846">
    <property type="entry name" value="MFS_dom"/>
</dbReference>
<dbReference type="PANTHER" id="PTHR23511">
    <property type="entry name" value="SYNAPTIC VESICLE GLYCOPROTEIN 2"/>
    <property type="match status" value="1"/>
</dbReference>
<gene>
    <name evidence="8" type="ORF">RDB_LOCUS89526</name>
</gene>
<evidence type="ECO:0000256" key="6">
    <source>
        <dbReference type="SAM" id="Phobius"/>
    </source>
</evidence>
<feature type="domain" description="Major facilitator superfamily (MFS) profile" evidence="7">
    <location>
        <begin position="59"/>
        <end position="541"/>
    </location>
</feature>
<reference evidence="8" key="1">
    <citation type="submission" date="2021-01" db="EMBL/GenBank/DDBJ databases">
        <authorList>
            <person name="Kaushik A."/>
        </authorList>
    </citation>
    <scope>NUCLEOTIDE SEQUENCE</scope>
    <source>
        <strain evidence="8">AG3-1AP</strain>
    </source>
</reference>
<feature type="non-terminal residue" evidence="8">
    <location>
        <position position="1"/>
    </location>
</feature>
<dbReference type="InterPro" id="IPR011701">
    <property type="entry name" value="MFS"/>
</dbReference>
<comment type="subcellular location">
    <subcellularLocation>
        <location evidence="1">Membrane</location>
        <topology evidence="1">Multi-pass membrane protein</topology>
    </subcellularLocation>
</comment>
<name>A0A8H3C7M7_9AGAM</name>
<dbReference type="AlphaFoldDB" id="A0A8H3C7M7"/>
<evidence type="ECO:0000259" key="7">
    <source>
        <dbReference type="PROSITE" id="PS50850"/>
    </source>
</evidence>
<evidence type="ECO:0000256" key="2">
    <source>
        <dbReference type="ARBA" id="ARBA00022448"/>
    </source>
</evidence>
<dbReference type="EMBL" id="CAJMWV010002958">
    <property type="protein sequence ID" value="CAE6473496.1"/>
    <property type="molecule type" value="Genomic_DNA"/>
</dbReference>
<dbReference type="Gene3D" id="1.20.1250.20">
    <property type="entry name" value="MFS general substrate transporter like domains"/>
    <property type="match status" value="2"/>
</dbReference>
<feature type="transmembrane region" description="Helical" evidence="6">
    <location>
        <begin position="126"/>
        <end position="159"/>
    </location>
</feature>